<reference evidence="17 18" key="1">
    <citation type="submission" date="2019-07" db="EMBL/GenBank/DDBJ databases">
        <title>Genomic Encyclopedia of Type Strains, Phase I: the one thousand microbial genomes (KMG-I) project.</title>
        <authorList>
            <person name="Kyrpides N."/>
        </authorList>
    </citation>
    <scope>NUCLEOTIDE SEQUENCE [LARGE SCALE GENOMIC DNA]</scope>
    <source>
        <strain evidence="17 18">DSM 6562</strain>
    </source>
</reference>
<evidence type="ECO:0000256" key="8">
    <source>
        <dbReference type="ARBA" id="ARBA00022679"/>
    </source>
</evidence>
<dbReference type="GO" id="GO:0005524">
    <property type="term" value="F:ATP binding"/>
    <property type="evidence" value="ECO:0007669"/>
    <property type="project" value="UniProtKB-KW"/>
</dbReference>
<dbReference type="EC" id="2.7.4.7" evidence="6"/>
<dbReference type="GO" id="GO:0008902">
    <property type="term" value="F:hydroxymethylpyrimidine kinase activity"/>
    <property type="evidence" value="ECO:0007669"/>
    <property type="project" value="UniProtKB-EC"/>
</dbReference>
<comment type="pathway">
    <text evidence="13">Cofactor biosynthesis; thiamine diphosphate biosynthesis; 4-amino-2-methyl-5-diphosphomethylpyrimidine from 5-amino-1-(5-phospho-D-ribosyl)imidazole: step 2/3.</text>
</comment>
<comment type="pathway">
    <text evidence="3">Cofactor biosynthesis; thiamine diphosphate biosynthesis; 4-amino-2-methyl-5-diphosphomethylpyrimidine from 5-amino-1-(5-phospho-D-ribosyl)imidazole: step 3/3.</text>
</comment>
<evidence type="ECO:0000256" key="14">
    <source>
        <dbReference type="ARBA" id="ARBA00042102"/>
    </source>
</evidence>
<keyword evidence="12" id="KW-0784">Thiamine biosynthesis</keyword>
<keyword evidence="10 17" id="KW-0418">Kinase</keyword>
<dbReference type="Proteomes" id="UP000323166">
    <property type="component" value="Unassembled WGS sequence"/>
</dbReference>
<evidence type="ECO:0000313" key="17">
    <source>
        <dbReference type="EMBL" id="TYO98005.1"/>
    </source>
</evidence>
<feature type="domain" description="Pyridoxamine kinase/Phosphomethylpyrimidine kinase" evidence="16">
    <location>
        <begin position="12"/>
        <end position="257"/>
    </location>
</feature>
<comment type="similarity">
    <text evidence="4">Belongs to the ThiD family.</text>
</comment>
<dbReference type="EC" id="2.7.1.49" evidence="5"/>
<comment type="catalytic activity">
    <reaction evidence="2">
        <text>4-amino-2-methyl-5-(phosphooxymethyl)pyrimidine + ATP = 4-amino-2-methyl-5-(diphosphooxymethyl)pyrimidine + ADP</text>
        <dbReference type="Rhea" id="RHEA:19893"/>
        <dbReference type="ChEBI" id="CHEBI:30616"/>
        <dbReference type="ChEBI" id="CHEBI:57841"/>
        <dbReference type="ChEBI" id="CHEBI:58354"/>
        <dbReference type="ChEBI" id="CHEBI:456216"/>
        <dbReference type="EC" id="2.7.4.7"/>
    </reaction>
</comment>
<dbReference type="AlphaFoldDB" id="A0A5S4ZYR9"/>
<comment type="catalytic activity">
    <reaction evidence="1">
        <text>4-amino-5-hydroxymethyl-2-methylpyrimidine + ATP = 4-amino-2-methyl-5-(phosphooxymethyl)pyrimidine + ADP + H(+)</text>
        <dbReference type="Rhea" id="RHEA:23096"/>
        <dbReference type="ChEBI" id="CHEBI:15378"/>
        <dbReference type="ChEBI" id="CHEBI:16892"/>
        <dbReference type="ChEBI" id="CHEBI:30616"/>
        <dbReference type="ChEBI" id="CHEBI:58354"/>
        <dbReference type="ChEBI" id="CHEBI:456216"/>
        <dbReference type="EC" id="2.7.1.49"/>
    </reaction>
</comment>
<dbReference type="Pfam" id="PF08543">
    <property type="entry name" value="Phos_pyr_kin"/>
    <property type="match status" value="1"/>
</dbReference>
<dbReference type="EMBL" id="VNHM01000001">
    <property type="protein sequence ID" value="TYO98005.1"/>
    <property type="molecule type" value="Genomic_DNA"/>
</dbReference>
<dbReference type="SUPFAM" id="SSF53613">
    <property type="entry name" value="Ribokinase-like"/>
    <property type="match status" value="1"/>
</dbReference>
<comment type="caution">
    <text evidence="17">The sequence shown here is derived from an EMBL/GenBank/DDBJ whole genome shotgun (WGS) entry which is preliminary data.</text>
</comment>
<name>A0A5S4ZYR9_9FIRM</name>
<dbReference type="GO" id="GO:0008972">
    <property type="term" value="F:phosphomethylpyrimidine kinase activity"/>
    <property type="evidence" value="ECO:0007669"/>
    <property type="project" value="UniProtKB-EC"/>
</dbReference>
<evidence type="ECO:0000259" key="16">
    <source>
        <dbReference type="Pfam" id="PF08543"/>
    </source>
</evidence>
<dbReference type="Gene3D" id="3.40.1190.20">
    <property type="match status" value="1"/>
</dbReference>
<gene>
    <name evidence="17" type="ORF">LX24_00290</name>
</gene>
<evidence type="ECO:0000256" key="6">
    <source>
        <dbReference type="ARBA" id="ARBA00012963"/>
    </source>
</evidence>
<dbReference type="InterPro" id="IPR013749">
    <property type="entry name" value="PM/HMP-P_kinase-1"/>
</dbReference>
<evidence type="ECO:0000256" key="10">
    <source>
        <dbReference type="ARBA" id="ARBA00022777"/>
    </source>
</evidence>
<dbReference type="NCBIfam" id="TIGR00097">
    <property type="entry name" value="HMP-P_kinase"/>
    <property type="match status" value="1"/>
</dbReference>
<evidence type="ECO:0000256" key="3">
    <source>
        <dbReference type="ARBA" id="ARBA00004769"/>
    </source>
</evidence>
<evidence type="ECO:0000256" key="1">
    <source>
        <dbReference type="ARBA" id="ARBA00000151"/>
    </source>
</evidence>
<evidence type="ECO:0000256" key="9">
    <source>
        <dbReference type="ARBA" id="ARBA00022741"/>
    </source>
</evidence>
<evidence type="ECO:0000256" key="4">
    <source>
        <dbReference type="ARBA" id="ARBA00009879"/>
    </source>
</evidence>
<keyword evidence="11" id="KW-0067">ATP-binding</keyword>
<proteinExistence type="inferred from homology"/>
<dbReference type="RefSeq" id="WP_243131564.1">
    <property type="nucleotide sequence ID" value="NZ_VNHM01000001.1"/>
</dbReference>
<dbReference type="GO" id="GO:0009228">
    <property type="term" value="P:thiamine biosynthetic process"/>
    <property type="evidence" value="ECO:0007669"/>
    <property type="project" value="UniProtKB-KW"/>
</dbReference>
<evidence type="ECO:0000256" key="11">
    <source>
        <dbReference type="ARBA" id="ARBA00022840"/>
    </source>
</evidence>
<dbReference type="InterPro" id="IPR029056">
    <property type="entry name" value="Ribokinase-like"/>
</dbReference>
<evidence type="ECO:0000256" key="7">
    <source>
        <dbReference type="ARBA" id="ARBA00019161"/>
    </source>
</evidence>
<protein>
    <recommendedName>
        <fullName evidence="7">Hydroxymethylpyrimidine/phosphomethylpyrimidine kinase</fullName>
        <ecNumber evidence="5">2.7.1.49</ecNumber>
        <ecNumber evidence="6">2.7.4.7</ecNumber>
    </recommendedName>
    <alternativeName>
        <fullName evidence="14">Hydroxymethylpyrimidine kinase</fullName>
    </alternativeName>
    <alternativeName>
        <fullName evidence="15">Hydroxymethylpyrimidine phosphate kinase</fullName>
    </alternativeName>
</protein>
<keyword evidence="9" id="KW-0547">Nucleotide-binding</keyword>
<evidence type="ECO:0000256" key="12">
    <source>
        <dbReference type="ARBA" id="ARBA00022977"/>
    </source>
</evidence>
<evidence type="ECO:0000256" key="15">
    <source>
        <dbReference type="ARBA" id="ARBA00043176"/>
    </source>
</evidence>
<evidence type="ECO:0000256" key="13">
    <source>
        <dbReference type="ARBA" id="ARBA00037917"/>
    </source>
</evidence>
<dbReference type="GO" id="GO:0005829">
    <property type="term" value="C:cytosol"/>
    <property type="evidence" value="ECO:0007669"/>
    <property type="project" value="TreeGrafter"/>
</dbReference>
<keyword evidence="8" id="KW-0808">Transferase</keyword>
<keyword evidence="18" id="KW-1185">Reference proteome</keyword>
<evidence type="ECO:0000313" key="18">
    <source>
        <dbReference type="Proteomes" id="UP000323166"/>
    </source>
</evidence>
<dbReference type="PANTHER" id="PTHR20858:SF17">
    <property type="entry name" value="HYDROXYMETHYLPYRIMIDINE_PHOSPHOMETHYLPYRIMIDINE KINASE THI20-RELATED"/>
    <property type="match status" value="1"/>
</dbReference>
<dbReference type="FunFam" id="3.40.1190.20:FF:000003">
    <property type="entry name" value="Phosphomethylpyrimidine kinase ThiD"/>
    <property type="match status" value="1"/>
</dbReference>
<evidence type="ECO:0000256" key="2">
    <source>
        <dbReference type="ARBA" id="ARBA00000565"/>
    </source>
</evidence>
<dbReference type="CDD" id="cd01169">
    <property type="entry name" value="HMPP_kinase"/>
    <property type="match status" value="1"/>
</dbReference>
<dbReference type="InterPro" id="IPR004399">
    <property type="entry name" value="HMP/HMP-P_kinase_dom"/>
</dbReference>
<sequence>MLKRALTIAGSDSGGGAGIQADLKAFENIGVFGMSAITAVTIQNTLGVQGIHQLPAETVAAQIDAVISDIGVDSVKVGMLGNAAVTAAVAERLAAHDVKYVVVDPVMVATSGDLLLETDAVQTIKEKLLPRAFIVTPNKYEAEILAGIKITGADSVYRAARLIHGLGARGVLIKGGHMDDHEATDVFFDGQKMHTFTLPRVDTRNTHGTGCTLSSAIAAYLCFNPDPAAAVQAAKDYVYRRIAKARDQVLGHGSGPICLPG</sequence>
<organism evidence="17 18">
    <name type="scientific">Desulfallas thermosapovorans DSM 6562</name>
    <dbReference type="NCBI Taxonomy" id="1121431"/>
    <lineage>
        <taxon>Bacteria</taxon>
        <taxon>Bacillati</taxon>
        <taxon>Bacillota</taxon>
        <taxon>Clostridia</taxon>
        <taxon>Eubacteriales</taxon>
        <taxon>Desulfallaceae</taxon>
        <taxon>Desulfallas</taxon>
    </lineage>
</organism>
<dbReference type="PANTHER" id="PTHR20858">
    <property type="entry name" value="PHOSPHOMETHYLPYRIMIDINE KINASE"/>
    <property type="match status" value="1"/>
</dbReference>
<evidence type="ECO:0000256" key="5">
    <source>
        <dbReference type="ARBA" id="ARBA00012135"/>
    </source>
</evidence>
<accession>A0A5S4ZYR9</accession>